<dbReference type="GO" id="GO:0005886">
    <property type="term" value="C:plasma membrane"/>
    <property type="evidence" value="ECO:0007669"/>
    <property type="project" value="TreeGrafter"/>
</dbReference>
<dbReference type="GO" id="GO:0016887">
    <property type="term" value="F:ATP hydrolysis activity"/>
    <property type="evidence" value="ECO:0007669"/>
    <property type="project" value="TreeGrafter"/>
</dbReference>
<comment type="similarity">
    <text evidence="1">Belongs to the GSP E family.</text>
</comment>
<sequence length="562" mass="62986">MARNVQKRLGDVLFEQGVVTEKQINEALRKREKGEKIGEALIRFGFCNDSQIVDALEASLGIRRVNLQLLYIDESVLKLLDEEFVTKSRIMPINIHGRRIVIATNDPLDFPTIENVRLRTGMNVETVLATQNDIDTAIARYYGFTKTLKSLGIEVKEKKKEDEKFYEELLQDTEGDSNESPIIQLVNQILLTAVKSEASDIHIDPSDIEFKIRYRIDGVLGTERTLPKVILSKLISRIKVMSHMDITETRLPQDGRIKTIIEGRPIDLRISTLPTIRGEKAVMRVLDLSRDSKGLDRLGLDPQERTVFEKLIHRPNGIVLVSGPTGSGKTTTLYASLDQLNADDVNIITVEDPVEIELEGINQVNVNPDIDFTFANALRSILRQDPNIIMVGEIRDSETAEIAVKASLTGHLVLSTIHTNSAVKTITRLIDMGIDAFLVASSLSGVVAQRLLRVVCPHCSTVDKPTKTEQEVFERNGVKIDKMKRAHGCEICNNKGYKGRTAIFEILDVNETIIRMISNDAREYEILEQARKDGTNLLIEAGLKKVQEGVTTLEEVMRISLD</sequence>
<reference evidence="6 7" key="1">
    <citation type="submission" date="2020-02" db="EMBL/GenBank/DDBJ databases">
        <authorList>
            <person name="Zheng R.K."/>
            <person name="Sun C.M."/>
        </authorList>
    </citation>
    <scope>NUCLEOTIDE SEQUENCE [LARGE SCALE GENOMIC DNA]</scope>
    <source>
        <strain evidence="7">zrk13</strain>
    </source>
</reference>
<dbReference type="FunFam" id="3.40.50.300:FF:000398">
    <property type="entry name" value="Type IV pilus assembly ATPase PilB"/>
    <property type="match status" value="1"/>
</dbReference>
<dbReference type="InterPro" id="IPR001482">
    <property type="entry name" value="T2SS/T4SS_dom"/>
</dbReference>
<dbReference type="GO" id="GO:0005524">
    <property type="term" value="F:ATP binding"/>
    <property type="evidence" value="ECO:0007669"/>
    <property type="project" value="UniProtKB-KW"/>
</dbReference>
<dbReference type="EMBL" id="CP048914">
    <property type="protein sequence ID" value="QMS85929.1"/>
    <property type="molecule type" value="Genomic_DNA"/>
</dbReference>
<dbReference type="KEGG" id="xcl:G4Z02_09270"/>
<dbReference type="FunFam" id="3.30.450.90:FF:000001">
    <property type="entry name" value="Type II secretion system ATPase GspE"/>
    <property type="match status" value="1"/>
</dbReference>
<dbReference type="RefSeq" id="WP_258877743.1">
    <property type="nucleotide sequence ID" value="NZ_CP048914.1"/>
</dbReference>
<dbReference type="PANTHER" id="PTHR30258">
    <property type="entry name" value="TYPE II SECRETION SYSTEM PROTEIN GSPE-RELATED"/>
    <property type="match status" value="1"/>
</dbReference>
<evidence type="ECO:0000256" key="3">
    <source>
        <dbReference type="ARBA" id="ARBA00022840"/>
    </source>
</evidence>
<keyword evidence="2" id="KW-0547">Nucleotide-binding</keyword>
<keyword evidence="3" id="KW-0067">ATP-binding</keyword>
<dbReference type="SUPFAM" id="SSF160246">
    <property type="entry name" value="EspE N-terminal domain-like"/>
    <property type="match status" value="1"/>
</dbReference>
<organism evidence="6 7">
    <name type="scientific">Candidatus Xianfuyuplasma coldseepsis</name>
    <dbReference type="NCBI Taxonomy" id="2782163"/>
    <lineage>
        <taxon>Bacteria</taxon>
        <taxon>Bacillati</taxon>
        <taxon>Mycoplasmatota</taxon>
        <taxon>Mollicutes</taxon>
        <taxon>Candidatus Izemoplasmatales</taxon>
        <taxon>Candidatus Izemoplasmataceae</taxon>
        <taxon>Candidatus Xianfuyuplasma</taxon>
    </lineage>
</organism>
<name>A0A7L7KU37_9MOLU</name>
<dbReference type="Gene3D" id="3.30.300.160">
    <property type="entry name" value="Type II secretion system, protein E, N-terminal domain"/>
    <property type="match status" value="1"/>
</dbReference>
<dbReference type="InterPro" id="IPR027417">
    <property type="entry name" value="P-loop_NTPase"/>
</dbReference>
<evidence type="ECO:0000313" key="6">
    <source>
        <dbReference type="EMBL" id="QMS85929.1"/>
    </source>
</evidence>
<feature type="domain" description="Type II secretion system protein GspE N-terminal" evidence="5">
    <location>
        <begin position="60"/>
        <end position="146"/>
    </location>
</feature>
<dbReference type="AlphaFoldDB" id="A0A7L7KU37"/>
<dbReference type="Gene3D" id="3.30.450.90">
    <property type="match status" value="1"/>
</dbReference>
<dbReference type="Gene3D" id="3.40.50.300">
    <property type="entry name" value="P-loop containing nucleotide triphosphate hydrolases"/>
    <property type="match status" value="1"/>
</dbReference>
<dbReference type="InterPro" id="IPR007831">
    <property type="entry name" value="T2SS_GspE_N"/>
</dbReference>
<evidence type="ECO:0000259" key="4">
    <source>
        <dbReference type="Pfam" id="PF00437"/>
    </source>
</evidence>
<dbReference type="InterPro" id="IPR037257">
    <property type="entry name" value="T2SS_E_N_sf"/>
</dbReference>
<evidence type="ECO:0000259" key="5">
    <source>
        <dbReference type="Pfam" id="PF05157"/>
    </source>
</evidence>
<dbReference type="Pfam" id="PF00437">
    <property type="entry name" value="T2SSE"/>
    <property type="match status" value="1"/>
</dbReference>
<evidence type="ECO:0000313" key="7">
    <source>
        <dbReference type="Proteomes" id="UP000514720"/>
    </source>
</evidence>
<keyword evidence="7" id="KW-1185">Reference proteome</keyword>
<feature type="domain" description="Bacterial type II secretion system protein E" evidence="4">
    <location>
        <begin position="178"/>
        <end position="558"/>
    </location>
</feature>
<accession>A0A7L7KU37</accession>
<evidence type="ECO:0000256" key="1">
    <source>
        <dbReference type="ARBA" id="ARBA00006611"/>
    </source>
</evidence>
<dbReference type="Proteomes" id="UP000514720">
    <property type="component" value="Chromosome"/>
</dbReference>
<gene>
    <name evidence="6" type="primary">cpaF</name>
    <name evidence="6" type="ORF">G4Z02_09270</name>
</gene>
<dbReference type="PANTHER" id="PTHR30258:SF1">
    <property type="entry name" value="PROTEIN TRANSPORT PROTEIN HOFB HOMOLOG"/>
    <property type="match status" value="1"/>
</dbReference>
<protein>
    <submittedName>
        <fullName evidence="6">Flp pilus assembly complex ATPase component</fullName>
    </submittedName>
</protein>
<evidence type="ECO:0000256" key="2">
    <source>
        <dbReference type="ARBA" id="ARBA00022741"/>
    </source>
</evidence>
<dbReference type="Pfam" id="PF05157">
    <property type="entry name" value="MshEN"/>
    <property type="match status" value="1"/>
</dbReference>
<dbReference type="SUPFAM" id="SSF52540">
    <property type="entry name" value="P-loop containing nucleoside triphosphate hydrolases"/>
    <property type="match status" value="1"/>
</dbReference>
<dbReference type="CDD" id="cd01129">
    <property type="entry name" value="PulE-GspE-like"/>
    <property type="match status" value="1"/>
</dbReference>
<proteinExistence type="inferred from homology"/>